<evidence type="ECO:0000313" key="1">
    <source>
        <dbReference type="EMBL" id="CAG8844088.1"/>
    </source>
</evidence>
<feature type="non-terminal residue" evidence="1">
    <location>
        <position position="1"/>
    </location>
</feature>
<keyword evidence="2" id="KW-1185">Reference proteome</keyword>
<comment type="caution">
    <text evidence="1">The sequence shown here is derived from an EMBL/GenBank/DDBJ whole genome shotgun (WGS) entry which is preliminary data.</text>
</comment>
<reference evidence="1" key="1">
    <citation type="submission" date="2021-06" db="EMBL/GenBank/DDBJ databases">
        <authorList>
            <person name="Kallberg Y."/>
            <person name="Tangrot J."/>
            <person name="Rosling A."/>
        </authorList>
    </citation>
    <scope>NUCLEOTIDE SEQUENCE</scope>
    <source>
        <strain evidence="1">MA461A</strain>
    </source>
</reference>
<gene>
    <name evidence="1" type="ORF">RPERSI_LOCUS33057</name>
</gene>
<dbReference type="EMBL" id="CAJVQC010141017">
    <property type="protein sequence ID" value="CAG8844088.1"/>
    <property type="molecule type" value="Genomic_DNA"/>
</dbReference>
<sequence length="69" mass="8102">TKLNPTQTKLWQEWAEEYKPIQTIDPTWYNTTTTKITHLELETTIKKAFNTKTTRPSKISNEMLNHLGP</sequence>
<protein>
    <submittedName>
        <fullName evidence="1">5730_t:CDS:1</fullName>
    </submittedName>
</protein>
<organism evidence="1 2">
    <name type="scientific">Racocetra persica</name>
    <dbReference type="NCBI Taxonomy" id="160502"/>
    <lineage>
        <taxon>Eukaryota</taxon>
        <taxon>Fungi</taxon>
        <taxon>Fungi incertae sedis</taxon>
        <taxon>Mucoromycota</taxon>
        <taxon>Glomeromycotina</taxon>
        <taxon>Glomeromycetes</taxon>
        <taxon>Diversisporales</taxon>
        <taxon>Gigasporaceae</taxon>
        <taxon>Racocetra</taxon>
    </lineage>
</organism>
<accession>A0ACA9SMZ5</accession>
<proteinExistence type="predicted"/>
<dbReference type="Proteomes" id="UP000789920">
    <property type="component" value="Unassembled WGS sequence"/>
</dbReference>
<name>A0ACA9SMZ5_9GLOM</name>
<evidence type="ECO:0000313" key="2">
    <source>
        <dbReference type="Proteomes" id="UP000789920"/>
    </source>
</evidence>